<evidence type="ECO:0000259" key="5">
    <source>
        <dbReference type="PROSITE" id="PS50305"/>
    </source>
</evidence>
<feature type="domain" description="Deacetylase sirtuin-type" evidence="5">
    <location>
        <begin position="4"/>
        <end position="282"/>
    </location>
</feature>
<dbReference type="RefSeq" id="WP_101684890.1">
    <property type="nucleotide sequence ID" value="NZ_PJRP01000020.1"/>
</dbReference>
<dbReference type="InterPro" id="IPR029035">
    <property type="entry name" value="DHS-like_NAD/FAD-binding_dom"/>
</dbReference>
<accession>A0A2N5C4I9</accession>
<dbReference type="EC" id="2.3.1.286" evidence="1"/>
<dbReference type="GO" id="GO:0046872">
    <property type="term" value="F:metal ion binding"/>
    <property type="evidence" value="ECO:0007669"/>
    <property type="project" value="UniProtKB-KW"/>
</dbReference>
<dbReference type="NCBIfam" id="NF003738">
    <property type="entry name" value="PRK05333.1"/>
    <property type="match status" value="1"/>
</dbReference>
<dbReference type="GO" id="GO:0017136">
    <property type="term" value="F:histone deacetylase activity, NAD-dependent"/>
    <property type="evidence" value="ECO:0007669"/>
    <property type="project" value="TreeGrafter"/>
</dbReference>
<dbReference type="InterPro" id="IPR026591">
    <property type="entry name" value="Sirtuin_cat_small_dom_sf"/>
</dbReference>
<evidence type="ECO:0000256" key="3">
    <source>
        <dbReference type="ARBA" id="ARBA00023027"/>
    </source>
</evidence>
<dbReference type="SUPFAM" id="SSF52467">
    <property type="entry name" value="DHS-like NAD/FAD-binding domain"/>
    <property type="match status" value="1"/>
</dbReference>
<dbReference type="GO" id="GO:0070403">
    <property type="term" value="F:NAD+ binding"/>
    <property type="evidence" value="ECO:0007669"/>
    <property type="project" value="InterPro"/>
</dbReference>
<protein>
    <recommendedName>
        <fullName evidence="1">protein acetyllysine N-acetyltransferase</fullName>
        <ecNumber evidence="1">2.3.1.286</ecNumber>
    </recommendedName>
</protein>
<dbReference type="Gene3D" id="3.30.1600.10">
    <property type="entry name" value="SIR2/SIRT2 'Small Domain"/>
    <property type="match status" value="1"/>
</dbReference>
<feature type="active site" description="Proton acceptor" evidence="4">
    <location>
        <position position="125"/>
    </location>
</feature>
<proteinExistence type="predicted"/>
<dbReference type="CDD" id="cd01409">
    <property type="entry name" value="SIRT4"/>
    <property type="match status" value="1"/>
</dbReference>
<dbReference type="InterPro" id="IPR050134">
    <property type="entry name" value="NAD-dep_sirtuin_deacylases"/>
</dbReference>
<feature type="binding site" evidence="4">
    <location>
        <position position="136"/>
    </location>
    <ligand>
        <name>Zn(2+)</name>
        <dbReference type="ChEBI" id="CHEBI:29105"/>
    </ligand>
</feature>
<evidence type="ECO:0000256" key="4">
    <source>
        <dbReference type="PROSITE-ProRule" id="PRU00236"/>
    </source>
</evidence>
<evidence type="ECO:0000313" key="6">
    <source>
        <dbReference type="EMBL" id="PLP97128.1"/>
    </source>
</evidence>
<evidence type="ECO:0000313" key="7">
    <source>
        <dbReference type="Proteomes" id="UP000234341"/>
    </source>
</evidence>
<dbReference type="STRING" id="82633.GCA_000974605_03053"/>
<dbReference type="Pfam" id="PF02146">
    <property type="entry name" value="SIR2"/>
    <property type="match status" value="1"/>
</dbReference>
<comment type="caution">
    <text evidence="6">The sequence shown here is derived from an EMBL/GenBank/DDBJ whole genome shotgun (WGS) entry which is preliminary data.</text>
</comment>
<feature type="binding site" evidence="4">
    <location>
        <position position="187"/>
    </location>
    <ligand>
        <name>Zn(2+)</name>
        <dbReference type="ChEBI" id="CHEBI:29105"/>
    </ligand>
</feature>
<dbReference type="EMBL" id="PJRP01000020">
    <property type="protein sequence ID" value="PLP97128.1"/>
    <property type="molecule type" value="Genomic_DNA"/>
</dbReference>
<keyword evidence="3" id="KW-0520">NAD</keyword>
<sequence length="284" mass="30480">MSHATDHDDPGAALLDHVERHPRLFVLTGAGISTDSGIPGYRDEQGRWQRSAPMTITAFLSGHAARQRYWARSMVGWPVADAAQPNISHRVVARLGDAGRVAGLVTQNVDGLHQRAGSRNVTELHGSIGQVVCLSCATPYRRVDIQRWLWLRNPDFRDVSALPAADGDAHLESPLFDNFAVPDCERCGGVLKPDVVFFGESVPRDRVDAGRRALDTADGMLVIGSSLTVFSGYRFCLWAAERGLPIAALNLGTTRADPLLACKISAPIGPTLAGLAASLGLEAD</sequence>
<feature type="binding site" evidence="4">
    <location>
        <position position="184"/>
    </location>
    <ligand>
        <name>Zn(2+)</name>
        <dbReference type="ChEBI" id="CHEBI:29105"/>
    </ligand>
</feature>
<gene>
    <name evidence="6" type="ORF">CYJ10_29050</name>
</gene>
<feature type="binding site" evidence="4">
    <location>
        <position position="133"/>
    </location>
    <ligand>
        <name>Zn(2+)</name>
        <dbReference type="ChEBI" id="CHEBI:29105"/>
    </ligand>
</feature>
<dbReference type="PROSITE" id="PS50305">
    <property type="entry name" value="SIRTUIN"/>
    <property type="match status" value="1"/>
</dbReference>
<keyword evidence="2" id="KW-0808">Transferase</keyword>
<dbReference type="Proteomes" id="UP000234341">
    <property type="component" value="Unassembled WGS sequence"/>
</dbReference>
<keyword evidence="4" id="KW-0862">Zinc</keyword>
<dbReference type="OrthoDB" id="9800582at2"/>
<dbReference type="InterPro" id="IPR003000">
    <property type="entry name" value="Sirtuin"/>
</dbReference>
<dbReference type="Gene3D" id="3.40.50.1220">
    <property type="entry name" value="TPP-binding domain"/>
    <property type="match status" value="1"/>
</dbReference>
<dbReference type="PANTHER" id="PTHR11085:SF10">
    <property type="entry name" value="NAD-DEPENDENT PROTEIN DEACYLASE SIRTUIN-5, MITOCHONDRIAL-RELATED"/>
    <property type="match status" value="1"/>
</dbReference>
<organism evidence="6 7">
    <name type="scientific">Cupriavidus pauculus</name>
    <dbReference type="NCBI Taxonomy" id="82633"/>
    <lineage>
        <taxon>Bacteria</taxon>
        <taxon>Pseudomonadati</taxon>
        <taxon>Pseudomonadota</taxon>
        <taxon>Betaproteobacteria</taxon>
        <taxon>Burkholderiales</taxon>
        <taxon>Burkholderiaceae</taxon>
        <taxon>Cupriavidus</taxon>
    </lineage>
</organism>
<name>A0A2N5C4I9_9BURK</name>
<dbReference type="InterPro" id="IPR026590">
    <property type="entry name" value="Ssirtuin_cat_dom"/>
</dbReference>
<dbReference type="PANTHER" id="PTHR11085">
    <property type="entry name" value="NAD-DEPENDENT PROTEIN DEACYLASE SIRTUIN-5, MITOCHONDRIAL-RELATED"/>
    <property type="match status" value="1"/>
</dbReference>
<keyword evidence="4" id="KW-0479">Metal-binding</keyword>
<evidence type="ECO:0000256" key="2">
    <source>
        <dbReference type="ARBA" id="ARBA00022679"/>
    </source>
</evidence>
<reference evidence="6 7" key="1">
    <citation type="submission" date="2017-12" db="EMBL/GenBank/DDBJ databases">
        <title>Genome sequence of the active heterotrophic nitrifier-denitrifier, Cupriavidus pauculus UM1.</title>
        <authorList>
            <person name="Putonti C."/>
            <person name="Castignetti D."/>
        </authorList>
    </citation>
    <scope>NUCLEOTIDE SEQUENCE [LARGE SCALE GENOMIC DNA]</scope>
    <source>
        <strain evidence="6 7">UM1</strain>
    </source>
</reference>
<evidence type="ECO:0000256" key="1">
    <source>
        <dbReference type="ARBA" id="ARBA00012928"/>
    </source>
</evidence>
<dbReference type="AlphaFoldDB" id="A0A2N5C4I9"/>